<dbReference type="Gene3D" id="3.20.20.70">
    <property type="entry name" value="Aldolase class I"/>
    <property type="match status" value="1"/>
</dbReference>
<dbReference type="InterPro" id="IPR005162">
    <property type="entry name" value="Retrotrans_gag_dom"/>
</dbReference>
<dbReference type="InterPro" id="IPR021109">
    <property type="entry name" value="Peptidase_aspartic_dom_sf"/>
</dbReference>
<keyword evidence="4" id="KW-0285">Flavoprotein</keyword>
<reference evidence="10" key="1">
    <citation type="submission" date="2018-01" db="EMBL/GenBank/DDBJ databases">
        <authorList>
            <person name="Mao J.F."/>
        </authorList>
    </citation>
    <scope>NUCLEOTIDE SEQUENCE</scope>
    <source>
        <strain evidence="10">Huo1</strain>
        <tissue evidence="10">Leaf</tissue>
    </source>
</reference>
<feature type="region of interest" description="Disordered" evidence="8">
    <location>
        <begin position="170"/>
        <end position="192"/>
    </location>
</feature>
<dbReference type="AlphaFoldDB" id="A0A8X8VZS7"/>
<gene>
    <name evidence="10" type="ORF">SASPL_154219</name>
</gene>
<evidence type="ECO:0000256" key="2">
    <source>
        <dbReference type="ARBA" id="ARBA00004923"/>
    </source>
</evidence>
<dbReference type="InterPro" id="IPR037396">
    <property type="entry name" value="FMN_HAD"/>
</dbReference>
<accession>A0A8X8VZS7</accession>
<feature type="region of interest" description="Disordered" evidence="8">
    <location>
        <begin position="95"/>
        <end position="125"/>
    </location>
</feature>
<feature type="domain" description="FMN hydroxy acid dehydrogenase" evidence="9">
    <location>
        <begin position="1"/>
        <end position="89"/>
    </location>
</feature>
<dbReference type="InterPro" id="IPR000262">
    <property type="entry name" value="FMN-dep_DH"/>
</dbReference>
<dbReference type="PANTHER" id="PTHR10578:SF107">
    <property type="entry name" value="2-HYDROXYACID OXIDASE 1"/>
    <property type="match status" value="1"/>
</dbReference>
<evidence type="ECO:0000256" key="4">
    <source>
        <dbReference type="ARBA" id="ARBA00022630"/>
    </source>
</evidence>
<dbReference type="Pfam" id="PF01070">
    <property type="entry name" value="FMN_dh"/>
    <property type="match status" value="1"/>
</dbReference>
<dbReference type="PANTHER" id="PTHR10578">
    <property type="entry name" value="S -2-HYDROXY-ACID OXIDASE-RELATED"/>
    <property type="match status" value="1"/>
</dbReference>
<proteinExistence type="predicted"/>
<dbReference type="GO" id="GO:0003973">
    <property type="term" value="F:(S)-2-hydroxy-acid oxidase activity"/>
    <property type="evidence" value="ECO:0007669"/>
    <property type="project" value="UniProtKB-EC"/>
</dbReference>
<keyword evidence="6" id="KW-0560">Oxidoreductase</keyword>
<comment type="pathway">
    <text evidence="2">Photosynthesis; photorespiration; glycine from 2-phosphoglycolate: step 2/3.</text>
</comment>
<protein>
    <recommendedName>
        <fullName evidence="9">FMN hydroxy acid dehydrogenase domain-containing protein</fullName>
    </recommendedName>
</protein>
<dbReference type="EMBL" id="PNBA02000022">
    <property type="protein sequence ID" value="KAG6385384.1"/>
    <property type="molecule type" value="Genomic_DNA"/>
</dbReference>
<dbReference type="Pfam" id="PF03732">
    <property type="entry name" value="Retrotrans_gag"/>
    <property type="match status" value="1"/>
</dbReference>
<keyword evidence="3" id="KW-0323">Glycolate pathway</keyword>
<evidence type="ECO:0000256" key="6">
    <source>
        <dbReference type="ARBA" id="ARBA00023002"/>
    </source>
</evidence>
<sequence>MGEITNVSEYQAIAKEKLPKMAYDYYASGTEDQWTLAENRNAFSRILFRPRILIDVSKIDMTTTVLGFKISMPIMIAPTAFQKIAHPEGLSTWQSEGSKLWSGSQPAGRGKGSNHGNTRSTESRIDGLEKAVEGLMSSLDDRISKCLDVRWALCWISSWSLCLRNSKRVGDSGGSHTPPHVDSTDTAEQQHTDSATLGPVVVAASGQPPSNSPMALPSGCLDIAIIALAGPALPWFQILRRRRPSICWEQFASELLQRFGDDNARNSYEAFSATKHRGALSDYIRESESKLAQLPDLTDIQYMGFFLANLKPQLRAQLQDLSIHTYSDPVHLAKRSPASYTNKSSSGRALSVVNGTTPTHRCPPKTLQVIVGNDDEDDSDGEFMTEETPTVIPEGLDSAVLQNLQFSELSSKGFDSPQTMKMLGFIGQVHVTMMIDSGASHCFMSEHVSHRLGLHVSPTAPFSVRLGDGSKVRSGGFCPNISLQLASEGMSKLIGAP</sequence>
<dbReference type="GO" id="GO:0005777">
    <property type="term" value="C:peroxisome"/>
    <property type="evidence" value="ECO:0007669"/>
    <property type="project" value="TreeGrafter"/>
</dbReference>
<reference evidence="10" key="2">
    <citation type="submission" date="2020-08" db="EMBL/GenBank/DDBJ databases">
        <title>Plant Genome Project.</title>
        <authorList>
            <person name="Zhang R.-G."/>
        </authorList>
    </citation>
    <scope>NUCLEOTIDE SEQUENCE</scope>
    <source>
        <strain evidence="10">Huo1</strain>
        <tissue evidence="10">Leaf</tissue>
    </source>
</reference>
<evidence type="ECO:0000256" key="5">
    <source>
        <dbReference type="ARBA" id="ARBA00022643"/>
    </source>
</evidence>
<comment type="caution">
    <text evidence="10">The sequence shown here is derived from an EMBL/GenBank/DDBJ whole genome shotgun (WGS) entry which is preliminary data.</text>
</comment>
<dbReference type="PROSITE" id="PS51349">
    <property type="entry name" value="FMN_HYDROXY_ACID_DH_2"/>
    <property type="match status" value="1"/>
</dbReference>
<comment type="cofactor">
    <cofactor evidence="1">
        <name>FMN</name>
        <dbReference type="ChEBI" id="CHEBI:58210"/>
    </cofactor>
</comment>
<comment type="catalytic activity">
    <reaction evidence="7">
        <text>glycolate + O2 = glyoxylate + H2O2</text>
        <dbReference type="Rhea" id="RHEA:25311"/>
        <dbReference type="ChEBI" id="CHEBI:15379"/>
        <dbReference type="ChEBI" id="CHEBI:16240"/>
        <dbReference type="ChEBI" id="CHEBI:29805"/>
        <dbReference type="ChEBI" id="CHEBI:36655"/>
        <dbReference type="EC" id="1.1.3.15"/>
    </reaction>
    <physiologicalReaction direction="left-to-right" evidence="7">
        <dbReference type="Rhea" id="RHEA:25312"/>
    </physiologicalReaction>
</comment>
<organism evidence="10">
    <name type="scientific">Salvia splendens</name>
    <name type="common">Scarlet sage</name>
    <dbReference type="NCBI Taxonomy" id="180675"/>
    <lineage>
        <taxon>Eukaryota</taxon>
        <taxon>Viridiplantae</taxon>
        <taxon>Streptophyta</taxon>
        <taxon>Embryophyta</taxon>
        <taxon>Tracheophyta</taxon>
        <taxon>Spermatophyta</taxon>
        <taxon>Magnoliopsida</taxon>
        <taxon>eudicotyledons</taxon>
        <taxon>Gunneridae</taxon>
        <taxon>Pentapetalae</taxon>
        <taxon>asterids</taxon>
        <taxon>lamiids</taxon>
        <taxon>Lamiales</taxon>
        <taxon>Lamiaceae</taxon>
        <taxon>Nepetoideae</taxon>
        <taxon>Mentheae</taxon>
        <taxon>Salviinae</taxon>
        <taxon>Salvia</taxon>
        <taxon>Salvia subgen. Calosphace</taxon>
        <taxon>core Calosphace</taxon>
    </lineage>
</organism>
<dbReference type="Proteomes" id="UP000298416">
    <property type="component" value="Unassembled WGS sequence"/>
</dbReference>
<evidence type="ECO:0000256" key="7">
    <source>
        <dbReference type="ARBA" id="ARBA00036241"/>
    </source>
</evidence>
<dbReference type="CDD" id="cd00303">
    <property type="entry name" value="retropepsin_like"/>
    <property type="match status" value="1"/>
</dbReference>
<name>A0A8X8VZS7_SALSN</name>
<dbReference type="InterPro" id="IPR013785">
    <property type="entry name" value="Aldolase_TIM"/>
</dbReference>
<evidence type="ECO:0000313" key="11">
    <source>
        <dbReference type="Proteomes" id="UP000298416"/>
    </source>
</evidence>
<keyword evidence="5" id="KW-0288">FMN</keyword>
<dbReference type="Gene3D" id="2.40.70.10">
    <property type="entry name" value="Acid Proteases"/>
    <property type="match status" value="1"/>
</dbReference>
<evidence type="ECO:0000313" key="10">
    <source>
        <dbReference type="EMBL" id="KAG6385384.1"/>
    </source>
</evidence>
<evidence type="ECO:0000259" key="9">
    <source>
        <dbReference type="PROSITE" id="PS51349"/>
    </source>
</evidence>
<evidence type="ECO:0000256" key="1">
    <source>
        <dbReference type="ARBA" id="ARBA00001917"/>
    </source>
</evidence>
<dbReference type="SUPFAM" id="SSF51395">
    <property type="entry name" value="FMN-linked oxidoreductases"/>
    <property type="match status" value="1"/>
</dbReference>
<feature type="compositionally biased region" description="Polar residues" evidence="8">
    <location>
        <begin position="95"/>
        <end position="105"/>
    </location>
</feature>
<dbReference type="Pfam" id="PF13650">
    <property type="entry name" value="Asp_protease_2"/>
    <property type="match status" value="1"/>
</dbReference>
<evidence type="ECO:0000256" key="3">
    <source>
        <dbReference type="ARBA" id="ARBA00022594"/>
    </source>
</evidence>
<keyword evidence="11" id="KW-1185">Reference proteome</keyword>
<evidence type="ECO:0000256" key="8">
    <source>
        <dbReference type="SAM" id="MobiDB-lite"/>
    </source>
</evidence>
<dbReference type="GO" id="GO:0009854">
    <property type="term" value="P:oxidative photosynthetic carbon pathway"/>
    <property type="evidence" value="ECO:0007669"/>
    <property type="project" value="UniProtKB-KW"/>
</dbReference>